<keyword evidence="3" id="KW-1185">Reference proteome</keyword>
<evidence type="ECO:0000313" key="2">
    <source>
        <dbReference type="EMBL" id="KAK3053596.1"/>
    </source>
</evidence>
<protein>
    <recommendedName>
        <fullName evidence="1">2EXR domain-containing protein</fullName>
    </recommendedName>
</protein>
<dbReference type="InterPro" id="IPR045518">
    <property type="entry name" value="2EXR"/>
</dbReference>
<gene>
    <name evidence="2" type="ORF">LTR09_005340</name>
</gene>
<reference evidence="2" key="1">
    <citation type="submission" date="2023-04" db="EMBL/GenBank/DDBJ databases">
        <title>Black Yeasts Isolated from many extreme environments.</title>
        <authorList>
            <person name="Coleine C."/>
            <person name="Stajich J.E."/>
            <person name="Selbmann L."/>
        </authorList>
    </citation>
    <scope>NUCLEOTIDE SEQUENCE</scope>
    <source>
        <strain evidence="2">CCFEE 5312</strain>
    </source>
</reference>
<name>A0AAJ0DNI4_9PEZI</name>
<dbReference type="AlphaFoldDB" id="A0AAJ0DNI4"/>
<sequence length="279" mass="32500">MDDSPLATLPRELRDYIWEFALHQPQGIVTEHFICYHGKAWDLRRDYVAGRKHIANWTPPDLPGLPRVSRFKKDRKEDNYDPMTLLRTCKQIRREGLPLFYAANDVVIPVWDMHTKKTGLHVPRYEISFPVLGEDLLPPIRDLLRRWHQHKVDRPRSIVFELQEATGYNAMPGLLLEILQYYTLWPEYYSTVPLHVSIPMPDRLDGNHHFLSAAEQGEQWTPPCRALIDIRKGRLSLKAAKAALLKRCQPWLANPLIQGECMMKAHFELTTGWPALFPP</sequence>
<evidence type="ECO:0000259" key="1">
    <source>
        <dbReference type="Pfam" id="PF20150"/>
    </source>
</evidence>
<dbReference type="EMBL" id="JAWDJX010000015">
    <property type="protein sequence ID" value="KAK3053596.1"/>
    <property type="molecule type" value="Genomic_DNA"/>
</dbReference>
<proteinExistence type="predicted"/>
<accession>A0AAJ0DNI4</accession>
<organism evidence="2 3">
    <name type="scientific">Extremus antarcticus</name>
    <dbReference type="NCBI Taxonomy" id="702011"/>
    <lineage>
        <taxon>Eukaryota</taxon>
        <taxon>Fungi</taxon>
        <taxon>Dikarya</taxon>
        <taxon>Ascomycota</taxon>
        <taxon>Pezizomycotina</taxon>
        <taxon>Dothideomycetes</taxon>
        <taxon>Dothideomycetidae</taxon>
        <taxon>Mycosphaerellales</taxon>
        <taxon>Extremaceae</taxon>
        <taxon>Extremus</taxon>
    </lineage>
</organism>
<dbReference type="Proteomes" id="UP001271007">
    <property type="component" value="Unassembled WGS sequence"/>
</dbReference>
<dbReference type="Pfam" id="PF20150">
    <property type="entry name" value="2EXR"/>
    <property type="match status" value="1"/>
</dbReference>
<comment type="caution">
    <text evidence="2">The sequence shown here is derived from an EMBL/GenBank/DDBJ whole genome shotgun (WGS) entry which is preliminary data.</text>
</comment>
<evidence type="ECO:0000313" key="3">
    <source>
        <dbReference type="Proteomes" id="UP001271007"/>
    </source>
</evidence>
<feature type="domain" description="2EXR" evidence="1">
    <location>
        <begin position="8"/>
        <end position="100"/>
    </location>
</feature>